<evidence type="ECO:0000313" key="3">
    <source>
        <dbReference type="EMBL" id="RXW22221.1"/>
    </source>
</evidence>
<name>A0A4Q2DRT1_9AGAR</name>
<sequence length="665" mass="72022">MASLLTVLALASTSLGVTIYGQLPLGQTQTEGPWATTTALAAYNDTRLTPPAVPNPAINRNFAVQLQRDAAQVPGLSLPHVGPSFYGFSIEMSVITQVLGKNSSFIQVPFLNLMANLQERAGGVLVRLGGNTQEFATMVEPDDHRIEPGHTFGKTISGSTQTLEFVLYTRDMFYMANNISSMVNVKWFLGIPFNDSANWRTAIAEEGQTILGDHLLGLQAANEPDFYVTFGRRQAPYEPADYKREVGELIQHLETRPMITNPRILIGPSTSGQVWHAEQVFETGFLDDYKDYLYAVSVEHYPNNNCIAMYGDPNSPEAVRPQELFPYYLNHNNVVELASHYTANANTAATYGKPFIMFEMNTGSCGGFAGISDTFTSALWALDYGFQMATQNTTHALLHVGGQSVFYNPFTAPPSNQTEFNEWTLGPVYYSALVMAEAFGKSNTSQIIDLRANENNQNTPAYGIFERGQLSKVALFNYIDDPSGANDLRVALTVNGGVPTSVSVKYLEGISVNEKNNITWAGQTFGNKLTVDGRLRGSPNVTTIPCDQGQNVCTIPVPAPGFALVFLSTSDEALAISQSPTTFSTSAYQRKHNTITWDRQAVQTSNGHNAGELKAKLGSTSFGWLNVASGAAPSLGGRGGPVPLVVQGLLGTMVGLVLGSVLQVL</sequence>
<dbReference type="InterPro" id="IPR017853">
    <property type="entry name" value="GH"/>
</dbReference>
<dbReference type="AlphaFoldDB" id="A0A4Q2DRT1"/>
<dbReference type="PANTHER" id="PTHR36183">
    <property type="entry name" value="BETA-GLUCURONIDASE"/>
    <property type="match status" value="1"/>
</dbReference>
<evidence type="ECO:0000313" key="4">
    <source>
        <dbReference type="Proteomes" id="UP000290288"/>
    </source>
</evidence>
<feature type="signal peptide" evidence="1">
    <location>
        <begin position="1"/>
        <end position="16"/>
    </location>
</feature>
<dbReference type="InterPro" id="IPR052974">
    <property type="entry name" value="GH79_Enzymes"/>
</dbReference>
<reference evidence="3 4" key="1">
    <citation type="submission" date="2019-01" db="EMBL/GenBank/DDBJ databases">
        <title>Draft genome sequence of Psathyrella aberdarensis IHI B618.</title>
        <authorList>
            <person name="Buettner E."/>
            <person name="Kellner H."/>
        </authorList>
    </citation>
    <scope>NUCLEOTIDE SEQUENCE [LARGE SCALE GENOMIC DNA]</scope>
    <source>
        <strain evidence="3 4">IHI B618</strain>
    </source>
</reference>
<proteinExistence type="predicted"/>
<protein>
    <recommendedName>
        <fullName evidence="2">Beta-glucuronidase C-terminal domain-containing protein</fullName>
    </recommendedName>
</protein>
<gene>
    <name evidence="3" type="ORF">EST38_g3629</name>
</gene>
<evidence type="ECO:0000256" key="1">
    <source>
        <dbReference type="SAM" id="SignalP"/>
    </source>
</evidence>
<dbReference type="InterPro" id="IPR031728">
    <property type="entry name" value="GlcAase_C"/>
</dbReference>
<feature type="domain" description="Beta-glucuronidase C-terminal" evidence="2">
    <location>
        <begin position="461"/>
        <end position="564"/>
    </location>
</feature>
<accession>A0A4Q2DRT1</accession>
<feature type="chain" id="PRO_5020326018" description="Beta-glucuronidase C-terminal domain-containing protein" evidence="1">
    <location>
        <begin position="17"/>
        <end position="665"/>
    </location>
</feature>
<dbReference type="Pfam" id="PF16862">
    <property type="entry name" value="Glyco_hydro_79C"/>
    <property type="match status" value="1"/>
</dbReference>
<dbReference type="SUPFAM" id="SSF51445">
    <property type="entry name" value="(Trans)glycosidases"/>
    <property type="match status" value="1"/>
</dbReference>
<comment type="caution">
    <text evidence="3">The sequence shown here is derived from an EMBL/GenBank/DDBJ whole genome shotgun (WGS) entry which is preliminary data.</text>
</comment>
<evidence type="ECO:0000259" key="2">
    <source>
        <dbReference type="Pfam" id="PF16862"/>
    </source>
</evidence>
<organism evidence="3 4">
    <name type="scientific">Candolleomyces aberdarensis</name>
    <dbReference type="NCBI Taxonomy" id="2316362"/>
    <lineage>
        <taxon>Eukaryota</taxon>
        <taxon>Fungi</taxon>
        <taxon>Dikarya</taxon>
        <taxon>Basidiomycota</taxon>
        <taxon>Agaricomycotina</taxon>
        <taxon>Agaricomycetes</taxon>
        <taxon>Agaricomycetidae</taxon>
        <taxon>Agaricales</taxon>
        <taxon>Agaricineae</taxon>
        <taxon>Psathyrellaceae</taxon>
        <taxon>Candolleomyces</taxon>
    </lineage>
</organism>
<dbReference type="OrthoDB" id="2796951at2759"/>
<dbReference type="Gene3D" id="3.20.20.80">
    <property type="entry name" value="Glycosidases"/>
    <property type="match status" value="1"/>
</dbReference>
<dbReference type="PANTHER" id="PTHR36183:SF2">
    <property type="entry name" value="BETA-GLUCURONIDASE C-TERMINAL DOMAIN-CONTAINING PROTEIN"/>
    <property type="match status" value="1"/>
</dbReference>
<keyword evidence="4" id="KW-1185">Reference proteome</keyword>
<dbReference type="EMBL" id="SDEE01000079">
    <property type="protein sequence ID" value="RXW22221.1"/>
    <property type="molecule type" value="Genomic_DNA"/>
</dbReference>
<dbReference type="STRING" id="2316362.A0A4Q2DRT1"/>
<keyword evidence="1" id="KW-0732">Signal</keyword>
<dbReference type="Proteomes" id="UP000290288">
    <property type="component" value="Unassembled WGS sequence"/>
</dbReference>